<keyword evidence="9" id="KW-1133">Transmembrane helix</keyword>
<evidence type="ECO:0000256" key="11">
    <source>
        <dbReference type="ARBA" id="ARBA00023136"/>
    </source>
</evidence>
<keyword evidence="12 16" id="KW-0464">Manganese</keyword>
<dbReference type="OrthoDB" id="440755at2759"/>
<dbReference type="GO" id="GO:0003827">
    <property type="term" value="F:alpha-1,3-mannosylglycoprotein 2-beta-N-acetylglucosaminyltransferase activity"/>
    <property type="evidence" value="ECO:0000318"/>
    <property type="project" value="GO_Central"/>
</dbReference>
<keyword evidence="4 16" id="KW-0328">Glycosyltransferase</keyword>
<keyword evidence="7 16" id="KW-0479">Metal-binding</keyword>
<dbReference type="FunFam" id="3.90.550.10:FF:000090">
    <property type="entry name" value="Alpha-1,3-mannosyl-glycoprotein 2-beta-N-acetylglucosaminyltransferase"/>
    <property type="match status" value="1"/>
</dbReference>
<dbReference type="GO" id="GO:0006972">
    <property type="term" value="P:hyperosmotic response"/>
    <property type="evidence" value="ECO:0007669"/>
    <property type="project" value="EnsemblPlants"/>
</dbReference>
<dbReference type="OMA" id="KGYDLSW"/>
<comment type="subcellular location">
    <subcellularLocation>
        <location evidence="1 16">Golgi apparatus membrane</location>
        <topology evidence="1 16">Single-pass type II membrane protein</topology>
    </subcellularLocation>
</comment>
<evidence type="ECO:0000256" key="2">
    <source>
        <dbReference type="ARBA" id="ARBA00004922"/>
    </source>
</evidence>
<evidence type="ECO:0000256" key="1">
    <source>
        <dbReference type="ARBA" id="ARBA00004323"/>
    </source>
</evidence>
<proteinExistence type="inferred from homology"/>
<dbReference type="Pfam" id="PF03071">
    <property type="entry name" value="GNT-I"/>
    <property type="match status" value="1"/>
</dbReference>
<evidence type="ECO:0000256" key="5">
    <source>
        <dbReference type="ARBA" id="ARBA00022679"/>
    </source>
</evidence>
<dbReference type="InterPro" id="IPR004139">
    <property type="entry name" value="Glyco_trans_13"/>
</dbReference>
<evidence type="ECO:0000256" key="7">
    <source>
        <dbReference type="ARBA" id="ARBA00022723"/>
    </source>
</evidence>
<dbReference type="GO" id="GO:0005794">
    <property type="term" value="C:Golgi apparatus"/>
    <property type="evidence" value="ECO:0000318"/>
    <property type="project" value="GO_Central"/>
</dbReference>
<dbReference type="GO" id="GO:0016262">
    <property type="term" value="F:protein N-acetylglucosaminyltransferase activity"/>
    <property type="evidence" value="ECO:0007669"/>
    <property type="project" value="EnsemblPlants"/>
</dbReference>
<name>A0A2R6X221_MARPO</name>
<dbReference type="GO" id="GO:0006491">
    <property type="term" value="P:N-glycan processing"/>
    <property type="evidence" value="ECO:0007669"/>
    <property type="project" value="EnsemblPlants"/>
</dbReference>
<comment type="catalytic activity">
    <reaction evidence="15 16">
        <text>N(4)-(alpha-D-Man-(1-&gt;3)-[alpha-D-Man-(1-&gt;3)-[alpha-D-Man-(1-&gt;6)]-alpha-D-Man-(1-&gt;6)]-beta-D-Man-(1-&gt;4)-beta-D-GlcNAc-(1-&gt;4)-beta-D-GlcNAc)-L-asparaginyl-[protein] (N-glucan mannose isomer 5A1,2) + UDP-N-acetyl-alpha-D-glucosamine = N(4)-{beta-D-GlcNAc-(1-&gt;2)-alpha-D-Man-(1-&gt;3)-[alpha-D-Man-(1-&gt;3)-[alpha-D-Man-(1-&gt;6)]-alpha-D-Man-(1-&gt;6)]-beta-D-Man-(1-&gt;4)-beta-D-GlcNAc-(1-&gt;4)-beta-D-GlcNAc}-L-asparaginyl-[protein] + UDP + H(+)</text>
        <dbReference type="Rhea" id="RHEA:11456"/>
        <dbReference type="Rhea" id="RHEA-COMP:14367"/>
        <dbReference type="Rhea" id="RHEA-COMP:14368"/>
        <dbReference type="ChEBI" id="CHEBI:15378"/>
        <dbReference type="ChEBI" id="CHEBI:57705"/>
        <dbReference type="ChEBI" id="CHEBI:58223"/>
        <dbReference type="ChEBI" id="CHEBI:59087"/>
        <dbReference type="ChEBI" id="CHEBI:60625"/>
        <dbReference type="EC" id="2.4.1.101"/>
    </reaction>
</comment>
<dbReference type="PANTHER" id="PTHR10468:SF0">
    <property type="entry name" value="ALPHA-1,3-MANNOSYL-GLYCOPROTEIN 2-BETA-N-ACETYLGLUCOSAMINYLTRANSFERASE"/>
    <property type="match status" value="1"/>
</dbReference>
<dbReference type="InterPro" id="IPR052261">
    <property type="entry name" value="Glycosyltransferase_13"/>
</dbReference>
<evidence type="ECO:0000256" key="13">
    <source>
        <dbReference type="ARBA" id="ARBA00038949"/>
    </source>
</evidence>
<dbReference type="SUPFAM" id="SSF53448">
    <property type="entry name" value="Nucleotide-diphospho-sugar transferases"/>
    <property type="match status" value="1"/>
</dbReference>
<organism evidence="17 18">
    <name type="scientific">Marchantia polymorpha</name>
    <name type="common">Common liverwort</name>
    <name type="synonym">Marchantia aquatica</name>
    <dbReference type="NCBI Taxonomy" id="3197"/>
    <lineage>
        <taxon>Eukaryota</taxon>
        <taxon>Viridiplantae</taxon>
        <taxon>Streptophyta</taxon>
        <taxon>Embryophyta</taxon>
        <taxon>Marchantiophyta</taxon>
        <taxon>Marchantiopsida</taxon>
        <taxon>Marchantiidae</taxon>
        <taxon>Marchantiales</taxon>
        <taxon>Marchantiaceae</taxon>
        <taxon>Marchantia</taxon>
    </lineage>
</organism>
<evidence type="ECO:0000256" key="4">
    <source>
        <dbReference type="ARBA" id="ARBA00022676"/>
    </source>
</evidence>
<dbReference type="Proteomes" id="UP000244005">
    <property type="component" value="Unassembled WGS sequence"/>
</dbReference>
<evidence type="ECO:0000256" key="8">
    <source>
        <dbReference type="ARBA" id="ARBA00022968"/>
    </source>
</evidence>
<evidence type="ECO:0000256" key="10">
    <source>
        <dbReference type="ARBA" id="ARBA00023034"/>
    </source>
</evidence>
<comment type="cofactor">
    <cofactor evidence="16">
        <name>Mn(2+)</name>
        <dbReference type="ChEBI" id="CHEBI:29035"/>
    </cofactor>
    <text evidence="16">The cofactor is mostly bound to the substrate.</text>
</comment>
<dbReference type="UniPathway" id="UPA00378"/>
<comment type="function">
    <text evidence="16">Initiates complex N-linked carbohydrate formation. Essential for the conversion of high-mannose to hybrid and complex N-glycans.</text>
</comment>
<dbReference type="Gene3D" id="3.10.180.20">
    <property type="entry name" value="N-Acetylglucosaminyltransferase I, Domain 2"/>
    <property type="match status" value="1"/>
</dbReference>
<keyword evidence="10 16" id="KW-0333">Golgi apparatus</keyword>
<dbReference type="AlphaFoldDB" id="A0A2R6X221"/>
<keyword evidence="11" id="KW-0472">Membrane</keyword>
<evidence type="ECO:0000256" key="3">
    <source>
        <dbReference type="ARBA" id="ARBA00006492"/>
    </source>
</evidence>
<evidence type="ECO:0000256" key="16">
    <source>
        <dbReference type="RuleBase" id="RU368119"/>
    </source>
</evidence>
<protein>
    <recommendedName>
        <fullName evidence="13 16">Alpha-1,3-mannosyl-glycoprotein 2-beta-N-acetylglucosaminyltransferase</fullName>
        <shortName evidence="16">GNT-I</shortName>
        <shortName evidence="16">GlcNAc-T I</shortName>
        <ecNumber evidence="13 16">2.4.1.101</ecNumber>
    </recommendedName>
    <alternativeName>
        <fullName evidence="14 16">N-glycosyl-oligosaccharide-glycoprotein N-acetylglucosaminyltransferase I</fullName>
    </alternativeName>
</protein>
<comment type="pathway">
    <text evidence="2 16">Protein modification; protein glycosylation.</text>
</comment>
<dbReference type="GO" id="GO:0030145">
    <property type="term" value="F:manganese ion binding"/>
    <property type="evidence" value="ECO:0007669"/>
    <property type="project" value="UniProtKB-UniRule"/>
</dbReference>
<dbReference type="GO" id="GO:0000139">
    <property type="term" value="C:Golgi membrane"/>
    <property type="evidence" value="ECO:0007669"/>
    <property type="project" value="UniProtKB-SubCell"/>
</dbReference>
<keyword evidence="18" id="KW-1185">Reference proteome</keyword>
<dbReference type="Gene3D" id="3.90.550.10">
    <property type="entry name" value="Spore Coat Polysaccharide Biosynthesis Protein SpsA, Chain A"/>
    <property type="match status" value="1"/>
</dbReference>
<evidence type="ECO:0000313" key="17">
    <source>
        <dbReference type="EMBL" id="PTQ40147.1"/>
    </source>
</evidence>
<keyword evidence="8 16" id="KW-0735">Signal-anchor</keyword>
<evidence type="ECO:0000256" key="14">
    <source>
        <dbReference type="ARBA" id="ARBA00041712"/>
    </source>
</evidence>
<evidence type="ECO:0000256" key="9">
    <source>
        <dbReference type="ARBA" id="ARBA00022989"/>
    </source>
</evidence>
<evidence type="ECO:0000256" key="12">
    <source>
        <dbReference type="ARBA" id="ARBA00023211"/>
    </source>
</evidence>
<sequence>MTRLWFNSKVLFGVAAVCFVLVQVKLFSSQSQYADQIATAIKNENECTARSRKMIDQLSTYHGKVISLQEEKNKLALNNQYLSTVIDDLKRHEKVVKPSQDDNGEYIAAVVIMACNRPDYLERTIKSVLKYHTPVASKFPLFISQDGSFIGVENMARNYPEFHFMQHLDFEQPKTAHSGELIAYYKISSHYKWALSQLFGTRKYRRVIILEDDMEVAPDFFDYFEAMADLLDRDSSLLAASSWNDNGQRQFVHDSELLYRSDFFPGLGWMLNKNIWEELAPKWPAAYWDDWLRLGANRKGRHIIRPEVCRTYNFGEHGSSMGQFFKQYLEPIKLNDMPVNWKAANLSYLLEPTYSAEFGAAVARAMPVSADRALQEASKVDGDVRIEYSSQSAFEHLAAQFGVFREWKDGVPRTAYKGVVVFRWQGSKRVFFVSSESPLIQDQ</sequence>
<dbReference type="EC" id="2.4.1.101" evidence="13 16"/>
<dbReference type="InterPro" id="IPR029044">
    <property type="entry name" value="Nucleotide-diphossugar_trans"/>
</dbReference>
<dbReference type="Gramene" id="Mp4g17670.1">
    <property type="protein sequence ID" value="Mp4g17670.1.cds"/>
    <property type="gene ID" value="Mp4g17670"/>
</dbReference>
<dbReference type="EMBL" id="KZ772713">
    <property type="protein sequence ID" value="PTQ40147.1"/>
    <property type="molecule type" value="Genomic_DNA"/>
</dbReference>
<evidence type="ECO:0000256" key="15">
    <source>
        <dbReference type="ARBA" id="ARBA00049421"/>
    </source>
</evidence>
<dbReference type="PANTHER" id="PTHR10468">
    <property type="entry name" value="PROTEIN O-LINKED-MANNOSE BETA-1,2-N-ACETYLGLUCOSAMINYLTRANSFERASE 1/ALPHA-1,3-MANNOSYL-GLYCOPROTEIN 2-BETA-N-ACETYLGLUCOSAMINYLTRANSFERASE"/>
    <property type="match status" value="1"/>
</dbReference>
<reference evidence="18" key="1">
    <citation type="journal article" date="2017" name="Cell">
        <title>Insights into land plant evolution garnered from the Marchantia polymorpha genome.</title>
        <authorList>
            <person name="Bowman J.L."/>
            <person name="Kohchi T."/>
            <person name="Yamato K.T."/>
            <person name="Jenkins J."/>
            <person name="Shu S."/>
            <person name="Ishizaki K."/>
            <person name="Yamaoka S."/>
            <person name="Nishihama R."/>
            <person name="Nakamura Y."/>
            <person name="Berger F."/>
            <person name="Adam C."/>
            <person name="Aki S.S."/>
            <person name="Althoff F."/>
            <person name="Araki T."/>
            <person name="Arteaga-Vazquez M.A."/>
            <person name="Balasubrmanian S."/>
            <person name="Barry K."/>
            <person name="Bauer D."/>
            <person name="Boehm C.R."/>
            <person name="Briginshaw L."/>
            <person name="Caballero-Perez J."/>
            <person name="Catarino B."/>
            <person name="Chen F."/>
            <person name="Chiyoda S."/>
            <person name="Chovatia M."/>
            <person name="Davies K.M."/>
            <person name="Delmans M."/>
            <person name="Demura T."/>
            <person name="Dierschke T."/>
            <person name="Dolan L."/>
            <person name="Dorantes-Acosta A.E."/>
            <person name="Eklund D.M."/>
            <person name="Florent S.N."/>
            <person name="Flores-Sandoval E."/>
            <person name="Fujiyama A."/>
            <person name="Fukuzawa H."/>
            <person name="Galik B."/>
            <person name="Grimanelli D."/>
            <person name="Grimwood J."/>
            <person name="Grossniklaus U."/>
            <person name="Hamada T."/>
            <person name="Haseloff J."/>
            <person name="Hetherington A.J."/>
            <person name="Higo A."/>
            <person name="Hirakawa Y."/>
            <person name="Hundley H.N."/>
            <person name="Ikeda Y."/>
            <person name="Inoue K."/>
            <person name="Inoue S.I."/>
            <person name="Ishida S."/>
            <person name="Jia Q."/>
            <person name="Kakita M."/>
            <person name="Kanazawa T."/>
            <person name="Kawai Y."/>
            <person name="Kawashima T."/>
            <person name="Kennedy M."/>
            <person name="Kinose K."/>
            <person name="Kinoshita T."/>
            <person name="Kohara Y."/>
            <person name="Koide E."/>
            <person name="Komatsu K."/>
            <person name="Kopischke S."/>
            <person name="Kubo M."/>
            <person name="Kyozuka J."/>
            <person name="Lagercrantz U."/>
            <person name="Lin S.S."/>
            <person name="Lindquist E."/>
            <person name="Lipzen A.M."/>
            <person name="Lu C.W."/>
            <person name="De Luna E."/>
            <person name="Martienssen R.A."/>
            <person name="Minamino N."/>
            <person name="Mizutani M."/>
            <person name="Mizutani M."/>
            <person name="Mochizuki N."/>
            <person name="Monte I."/>
            <person name="Mosher R."/>
            <person name="Nagasaki H."/>
            <person name="Nakagami H."/>
            <person name="Naramoto S."/>
            <person name="Nishitani K."/>
            <person name="Ohtani M."/>
            <person name="Okamoto T."/>
            <person name="Okumura M."/>
            <person name="Phillips J."/>
            <person name="Pollak B."/>
            <person name="Reinders A."/>
            <person name="Rovekamp M."/>
            <person name="Sano R."/>
            <person name="Sawa S."/>
            <person name="Schmid M.W."/>
            <person name="Shirakawa M."/>
            <person name="Solano R."/>
            <person name="Spunde A."/>
            <person name="Suetsugu N."/>
            <person name="Sugano S."/>
            <person name="Sugiyama A."/>
            <person name="Sun R."/>
            <person name="Suzuki Y."/>
            <person name="Takenaka M."/>
            <person name="Takezawa D."/>
            <person name="Tomogane H."/>
            <person name="Tsuzuki M."/>
            <person name="Ueda T."/>
            <person name="Umeda M."/>
            <person name="Ward J.M."/>
            <person name="Watanabe Y."/>
            <person name="Yazaki K."/>
            <person name="Yokoyama R."/>
            <person name="Yoshitake Y."/>
            <person name="Yotsui I."/>
            <person name="Zachgo S."/>
            <person name="Schmutz J."/>
        </authorList>
    </citation>
    <scope>NUCLEOTIDE SEQUENCE [LARGE SCALE GENOMIC DNA]</scope>
    <source>
        <strain evidence="18">Tak-1</strain>
    </source>
</reference>
<gene>
    <name evidence="17" type="ORF">MARPO_0041s0049</name>
</gene>
<keyword evidence="6" id="KW-0812">Transmembrane</keyword>
<accession>A0A2R6X221</accession>
<evidence type="ECO:0000313" key="18">
    <source>
        <dbReference type="Proteomes" id="UP000244005"/>
    </source>
</evidence>
<keyword evidence="5" id="KW-0808">Transferase</keyword>
<evidence type="ECO:0000256" key="6">
    <source>
        <dbReference type="ARBA" id="ARBA00022692"/>
    </source>
</evidence>
<comment type="similarity">
    <text evidence="3 16">Belongs to the glycosyltransferase 13 family.</text>
</comment>